<evidence type="ECO:0000313" key="1">
    <source>
        <dbReference type="EMBL" id="OGF53847.1"/>
    </source>
</evidence>
<dbReference type="Proteomes" id="UP000179157">
    <property type="component" value="Unassembled WGS sequence"/>
</dbReference>
<dbReference type="Gene3D" id="2.30.30.110">
    <property type="match status" value="1"/>
</dbReference>
<dbReference type="GO" id="GO:0016075">
    <property type="term" value="P:rRNA catabolic process"/>
    <property type="evidence" value="ECO:0007669"/>
    <property type="project" value="TreeGrafter"/>
</dbReference>
<dbReference type="GO" id="GO:0006402">
    <property type="term" value="P:mRNA catabolic process"/>
    <property type="evidence" value="ECO:0007669"/>
    <property type="project" value="TreeGrafter"/>
</dbReference>
<dbReference type="SUPFAM" id="SSF50118">
    <property type="entry name" value="Cell growth inhibitor/plasmid maintenance toxic component"/>
    <property type="match status" value="1"/>
</dbReference>
<comment type="caution">
    <text evidence="1">The sequence shown here is derived from an EMBL/GenBank/DDBJ whole genome shotgun (WGS) entry which is preliminary data.</text>
</comment>
<dbReference type="InterPro" id="IPR003477">
    <property type="entry name" value="PemK-like"/>
</dbReference>
<sequence>MRPMTSLKRGDVVLVNFIFSEKAGAKQRPALIVSTAAYHQRRQEAMVVAITSNVAQQLAGDHILTAWQEAGLVYPSRVTAILRTVRRGMITRRLGSLKRGDLQTVEQNLRSVLGL</sequence>
<name>A0A1F5URS8_FRAXR</name>
<accession>A0A1F5URS8</accession>
<dbReference type="Pfam" id="PF02452">
    <property type="entry name" value="PemK_toxin"/>
    <property type="match status" value="1"/>
</dbReference>
<organism evidence="1 2">
    <name type="scientific">Fraserbacteria sp. (strain RBG_16_55_9)</name>
    <dbReference type="NCBI Taxonomy" id="1817864"/>
    <lineage>
        <taxon>Bacteria</taxon>
        <taxon>Candidatus Fraseribacteriota</taxon>
    </lineage>
</organism>
<dbReference type="PANTHER" id="PTHR33988">
    <property type="entry name" value="ENDORIBONUCLEASE MAZF-RELATED"/>
    <property type="match status" value="1"/>
</dbReference>
<gene>
    <name evidence="1" type="ORF">A2Z21_10390</name>
</gene>
<dbReference type="InterPro" id="IPR011067">
    <property type="entry name" value="Plasmid_toxin/cell-grow_inhib"/>
</dbReference>
<protein>
    <recommendedName>
        <fullName evidence="3">Type II toxin-antitoxin system PemK/MazF family toxin</fullName>
    </recommendedName>
</protein>
<dbReference type="GO" id="GO:0003677">
    <property type="term" value="F:DNA binding"/>
    <property type="evidence" value="ECO:0007669"/>
    <property type="project" value="InterPro"/>
</dbReference>
<dbReference type="STRING" id="1817864.A2Z21_10390"/>
<dbReference type="GO" id="GO:0004521">
    <property type="term" value="F:RNA endonuclease activity"/>
    <property type="evidence" value="ECO:0007669"/>
    <property type="project" value="TreeGrafter"/>
</dbReference>
<evidence type="ECO:0008006" key="3">
    <source>
        <dbReference type="Google" id="ProtNLM"/>
    </source>
</evidence>
<reference evidence="1 2" key="1">
    <citation type="journal article" date="2016" name="Nat. Commun.">
        <title>Thousands of microbial genomes shed light on interconnected biogeochemical processes in an aquifer system.</title>
        <authorList>
            <person name="Anantharaman K."/>
            <person name="Brown C.T."/>
            <person name="Hug L.A."/>
            <person name="Sharon I."/>
            <person name="Castelle C.J."/>
            <person name="Probst A.J."/>
            <person name="Thomas B.C."/>
            <person name="Singh A."/>
            <person name="Wilkins M.J."/>
            <person name="Karaoz U."/>
            <person name="Brodie E.L."/>
            <person name="Williams K.H."/>
            <person name="Hubbard S.S."/>
            <person name="Banfield J.F."/>
        </authorList>
    </citation>
    <scope>NUCLEOTIDE SEQUENCE [LARGE SCALE GENOMIC DNA]</scope>
    <source>
        <strain evidence="2">RBG_16_55_9</strain>
    </source>
</reference>
<evidence type="ECO:0000313" key="2">
    <source>
        <dbReference type="Proteomes" id="UP000179157"/>
    </source>
</evidence>
<dbReference type="EMBL" id="MFGX01000094">
    <property type="protein sequence ID" value="OGF53847.1"/>
    <property type="molecule type" value="Genomic_DNA"/>
</dbReference>
<proteinExistence type="predicted"/>
<dbReference type="PANTHER" id="PTHR33988:SF2">
    <property type="entry name" value="ENDORIBONUCLEASE MAZF"/>
    <property type="match status" value="1"/>
</dbReference>
<dbReference type="AlphaFoldDB" id="A0A1F5URS8"/>